<evidence type="ECO:0000313" key="3">
    <source>
        <dbReference type="Proteomes" id="UP000316560"/>
    </source>
</evidence>
<dbReference type="Pfam" id="PF01471">
    <property type="entry name" value="PG_binding_1"/>
    <property type="match status" value="1"/>
</dbReference>
<dbReference type="InterPro" id="IPR002477">
    <property type="entry name" value="Peptidoglycan-bd-like"/>
</dbReference>
<dbReference type="EMBL" id="VFRA01000001">
    <property type="protein sequence ID" value="TQO19650.1"/>
    <property type="molecule type" value="Genomic_DNA"/>
</dbReference>
<proteinExistence type="predicted"/>
<comment type="caution">
    <text evidence="2">The sequence shown here is derived from an EMBL/GenBank/DDBJ whole genome shotgun (WGS) entry which is preliminary data.</text>
</comment>
<protein>
    <submittedName>
        <fullName evidence="2">Putative peptidoglycan binding protein</fullName>
    </submittedName>
</protein>
<dbReference type="AlphaFoldDB" id="A0A8H2K3W2"/>
<gene>
    <name evidence="2" type="ORF">FB472_1221</name>
</gene>
<name>A0A8H2K3W2_9MICO</name>
<keyword evidence="3" id="KW-1185">Reference proteome</keyword>
<dbReference type="SUPFAM" id="SSF47090">
    <property type="entry name" value="PGBD-like"/>
    <property type="match status" value="1"/>
</dbReference>
<reference evidence="2 3" key="1">
    <citation type="submission" date="2019-06" db="EMBL/GenBank/DDBJ databases">
        <title>Sequencing the genomes of 1000 actinobacteria strains.</title>
        <authorList>
            <person name="Klenk H.-P."/>
        </authorList>
    </citation>
    <scope>NUCLEOTIDE SEQUENCE [LARGE SCALE GENOMIC DNA]</scope>
    <source>
        <strain evidence="2 3">DSM 21947</strain>
    </source>
</reference>
<dbReference type="InterPro" id="IPR036366">
    <property type="entry name" value="PGBDSf"/>
</dbReference>
<sequence length="335" mass="34633">MVAASGVAWASATVLAPPSEVLSEVPFTFVAAEYGEVGSSLTLNAAAEWHPEPNGTNLAAGTVTTVDVANGDEVVLGQRVYSVDLRPVFAARGDIPAFRDLSRGLTGPDVMQLQELLIAAGTYTGPADGEFYAGTERAVEAWQLSQGVEVDGSVRRSDIIFISSLPTRVAVSDELVRGASLVGGEIVMSGLGSVPNFTIPIGDGQSGLISDGDRVEISAPDGSSWEAKVANRLIDENGQLLLILMSTSDASICDLECGAIPVGDPTLLESRVITQEPEVGVVIPSAAFLVKADGEVVVVDRDGAEHVVSVVASSRGMSVVDGIDVGLFVQVPASE</sequence>
<dbReference type="Proteomes" id="UP000316560">
    <property type="component" value="Unassembled WGS sequence"/>
</dbReference>
<evidence type="ECO:0000259" key="1">
    <source>
        <dbReference type="Pfam" id="PF01471"/>
    </source>
</evidence>
<evidence type="ECO:0000313" key="2">
    <source>
        <dbReference type="EMBL" id="TQO19650.1"/>
    </source>
</evidence>
<feature type="domain" description="Peptidoglycan binding-like" evidence="1">
    <location>
        <begin position="106"/>
        <end position="153"/>
    </location>
</feature>
<accession>A0A8H2K3W2</accession>
<organism evidence="2 3">
    <name type="scientific">Rhodoglobus vestalii</name>
    <dbReference type="NCBI Taxonomy" id="193384"/>
    <lineage>
        <taxon>Bacteria</taxon>
        <taxon>Bacillati</taxon>
        <taxon>Actinomycetota</taxon>
        <taxon>Actinomycetes</taxon>
        <taxon>Micrococcales</taxon>
        <taxon>Microbacteriaceae</taxon>
        <taxon>Rhodoglobus</taxon>
    </lineage>
</organism>
<dbReference type="InterPro" id="IPR036365">
    <property type="entry name" value="PGBD-like_sf"/>
</dbReference>
<dbReference type="Gene3D" id="1.10.101.10">
    <property type="entry name" value="PGBD-like superfamily/PGBD"/>
    <property type="match status" value="1"/>
</dbReference>
<dbReference type="RefSeq" id="WP_170192027.1">
    <property type="nucleotide sequence ID" value="NZ_VFRA01000001.1"/>
</dbReference>